<proteinExistence type="predicted"/>
<evidence type="ECO:0000313" key="1">
    <source>
        <dbReference type="EMBL" id="GFH17233.1"/>
    </source>
</evidence>
<dbReference type="EMBL" id="BLLF01001116">
    <property type="protein sequence ID" value="GFH17233.1"/>
    <property type="molecule type" value="Genomic_DNA"/>
</dbReference>
<accession>A0A699Z3Q0</accession>
<evidence type="ECO:0000313" key="2">
    <source>
        <dbReference type="Proteomes" id="UP000485058"/>
    </source>
</evidence>
<sequence length="81" mass="8635">MALAPRWLGTAGHPQDIAQCRRALGALRIGAAASPRGEVHATVATIPAPAQVTRRTCDDAGVSEYTMAHLNGYSKLQLRLR</sequence>
<reference evidence="1 2" key="1">
    <citation type="submission" date="2020-02" db="EMBL/GenBank/DDBJ databases">
        <title>Draft genome sequence of Haematococcus lacustris strain NIES-144.</title>
        <authorList>
            <person name="Morimoto D."/>
            <person name="Nakagawa S."/>
            <person name="Yoshida T."/>
            <person name="Sawayama S."/>
        </authorList>
    </citation>
    <scope>NUCLEOTIDE SEQUENCE [LARGE SCALE GENOMIC DNA]</scope>
    <source>
        <strain evidence="1 2">NIES-144</strain>
    </source>
</reference>
<dbReference type="Proteomes" id="UP000485058">
    <property type="component" value="Unassembled WGS sequence"/>
</dbReference>
<protein>
    <submittedName>
        <fullName evidence="1">Uncharacterized protein</fullName>
    </submittedName>
</protein>
<feature type="non-terminal residue" evidence="1">
    <location>
        <position position="1"/>
    </location>
</feature>
<comment type="caution">
    <text evidence="1">The sequence shown here is derived from an EMBL/GenBank/DDBJ whole genome shotgun (WGS) entry which is preliminary data.</text>
</comment>
<gene>
    <name evidence="1" type="ORF">HaLaN_13820</name>
</gene>
<name>A0A699Z3Q0_HAELA</name>
<keyword evidence="2" id="KW-1185">Reference proteome</keyword>
<dbReference type="AlphaFoldDB" id="A0A699Z3Q0"/>
<organism evidence="1 2">
    <name type="scientific">Haematococcus lacustris</name>
    <name type="common">Green alga</name>
    <name type="synonym">Haematococcus pluvialis</name>
    <dbReference type="NCBI Taxonomy" id="44745"/>
    <lineage>
        <taxon>Eukaryota</taxon>
        <taxon>Viridiplantae</taxon>
        <taxon>Chlorophyta</taxon>
        <taxon>core chlorophytes</taxon>
        <taxon>Chlorophyceae</taxon>
        <taxon>CS clade</taxon>
        <taxon>Chlamydomonadales</taxon>
        <taxon>Haematococcaceae</taxon>
        <taxon>Haematococcus</taxon>
    </lineage>
</organism>